<dbReference type="SMART" id="SM00530">
    <property type="entry name" value="HTH_XRE"/>
    <property type="match status" value="1"/>
</dbReference>
<dbReference type="EMBL" id="CAKMUD010000087">
    <property type="protein sequence ID" value="CAH1597663.1"/>
    <property type="molecule type" value="Genomic_DNA"/>
</dbReference>
<name>A0AAU9QT03_9VIBR</name>
<sequence length="113" mass="12759">MTPLELRISEAVSSSKLTHTEIAKRSNVDRTAVGKWARTGKITVNNFVKLCQAIEVDPLEILFGREYEEFATQKLQGVRSSQKLLIEKILELDSSDDEVLSLLHQVLVKMTCK</sequence>
<feature type="domain" description="HTH cro/C1-type" evidence="1">
    <location>
        <begin position="7"/>
        <end position="61"/>
    </location>
</feature>
<dbReference type="InterPro" id="IPR001387">
    <property type="entry name" value="Cro/C1-type_HTH"/>
</dbReference>
<proteinExistence type="predicted"/>
<dbReference type="SUPFAM" id="SSF47413">
    <property type="entry name" value="lambda repressor-like DNA-binding domains"/>
    <property type="match status" value="1"/>
</dbReference>
<gene>
    <name evidence="2" type="ORF">THF1A12_330005</name>
</gene>
<protein>
    <recommendedName>
        <fullName evidence="1">HTH cro/C1-type domain-containing protein</fullName>
    </recommendedName>
</protein>
<dbReference type="GO" id="GO:0003677">
    <property type="term" value="F:DNA binding"/>
    <property type="evidence" value="ECO:0007669"/>
    <property type="project" value="InterPro"/>
</dbReference>
<evidence type="ECO:0000313" key="3">
    <source>
        <dbReference type="Proteomes" id="UP001295462"/>
    </source>
</evidence>
<evidence type="ECO:0000259" key="1">
    <source>
        <dbReference type="SMART" id="SM00530"/>
    </source>
</evidence>
<comment type="caution">
    <text evidence="2">The sequence shown here is derived from an EMBL/GenBank/DDBJ whole genome shotgun (WGS) entry which is preliminary data.</text>
</comment>
<dbReference type="RefSeq" id="WP_409580069.1">
    <property type="nucleotide sequence ID" value="NZ_CAKMTZ010000086.1"/>
</dbReference>
<dbReference type="Gene3D" id="1.10.260.40">
    <property type="entry name" value="lambda repressor-like DNA-binding domains"/>
    <property type="match status" value="1"/>
</dbReference>
<dbReference type="Proteomes" id="UP001295462">
    <property type="component" value="Unassembled WGS sequence"/>
</dbReference>
<organism evidence="2 3">
    <name type="scientific">Vibrio jasicida</name>
    <dbReference type="NCBI Taxonomy" id="766224"/>
    <lineage>
        <taxon>Bacteria</taxon>
        <taxon>Pseudomonadati</taxon>
        <taxon>Pseudomonadota</taxon>
        <taxon>Gammaproteobacteria</taxon>
        <taxon>Vibrionales</taxon>
        <taxon>Vibrionaceae</taxon>
        <taxon>Vibrio</taxon>
    </lineage>
</organism>
<dbReference type="AlphaFoldDB" id="A0AAU9QT03"/>
<dbReference type="InterPro" id="IPR010982">
    <property type="entry name" value="Lambda_DNA-bd_dom_sf"/>
</dbReference>
<evidence type="ECO:0000313" key="2">
    <source>
        <dbReference type="EMBL" id="CAH1597663.1"/>
    </source>
</evidence>
<reference evidence="2" key="1">
    <citation type="submission" date="2022-01" db="EMBL/GenBank/DDBJ databases">
        <authorList>
            <person name="Lagorce A."/>
        </authorList>
    </citation>
    <scope>NUCLEOTIDE SEQUENCE</scope>
    <source>
        <strain evidence="2">Th15_F1_A12</strain>
    </source>
</reference>
<accession>A0AAU9QT03</accession>
<dbReference type="CDD" id="cd00093">
    <property type="entry name" value="HTH_XRE"/>
    <property type="match status" value="1"/>
</dbReference>